<feature type="transmembrane region" description="Helical" evidence="1">
    <location>
        <begin position="7"/>
        <end position="26"/>
    </location>
</feature>
<name>K2AYH7_9BACT</name>
<keyword evidence="1" id="KW-0472">Membrane</keyword>
<reference evidence="2" key="1">
    <citation type="journal article" date="2012" name="Science">
        <title>Fermentation, hydrogen, and sulfur metabolism in multiple uncultivated bacterial phyla.</title>
        <authorList>
            <person name="Wrighton K.C."/>
            <person name="Thomas B.C."/>
            <person name="Sharon I."/>
            <person name="Miller C.S."/>
            <person name="Castelle C.J."/>
            <person name="VerBerkmoes N.C."/>
            <person name="Wilkins M.J."/>
            <person name="Hettich R.L."/>
            <person name="Lipton M.S."/>
            <person name="Williams K.H."/>
            <person name="Long P.E."/>
            <person name="Banfield J.F."/>
        </authorList>
    </citation>
    <scope>NUCLEOTIDE SEQUENCE [LARGE SCALE GENOMIC DNA]</scope>
</reference>
<dbReference type="AlphaFoldDB" id="K2AYH7"/>
<protein>
    <submittedName>
        <fullName evidence="2">Uncharacterized protein</fullName>
    </submittedName>
</protein>
<feature type="transmembrane region" description="Helical" evidence="1">
    <location>
        <begin position="32"/>
        <end position="52"/>
    </location>
</feature>
<accession>K2AYH7</accession>
<sequence>MSKKTIFLAIFYSILFSTTFYISWISWLFDSILLLAFYSILFYGIYFLYSKLRKRKLKSAREYLLYFYSRIAVFMLIILWFFWSLFYYENSISPAKLPEYTISNGKKIVKFQGMAHIWSDDFYGNIRNNVITYKKDWFVLFFEWVKPGNAVNNEKFNKMLGIKFSKQTYIDLSKLYWLREQRNNEFLWLVNTDDFNVDTTIDEIVSQYEAKYWVVTKMQNQIIKQETPFDVEKYVAEIVSTFNDREMKILIYVNRAIMNFIVKSQTIQDFALEKSGSKNVFDIILNNRNKILATEIQETEHKKMYVLYGLLHFKWVFNILQKSDPNWQIVSVKYYYPVK</sequence>
<gene>
    <name evidence="2" type="ORF">ACD_49C00009G0027</name>
</gene>
<keyword evidence="1" id="KW-0812">Transmembrane</keyword>
<dbReference type="EMBL" id="AMFJ01021595">
    <property type="protein sequence ID" value="EKD66802.1"/>
    <property type="molecule type" value="Genomic_DNA"/>
</dbReference>
<comment type="caution">
    <text evidence="2">The sequence shown here is derived from an EMBL/GenBank/DDBJ whole genome shotgun (WGS) entry which is preliminary data.</text>
</comment>
<evidence type="ECO:0000313" key="2">
    <source>
        <dbReference type="EMBL" id="EKD66802.1"/>
    </source>
</evidence>
<organism evidence="2">
    <name type="scientific">uncultured bacterium</name>
    <name type="common">gcode 4</name>
    <dbReference type="NCBI Taxonomy" id="1234023"/>
    <lineage>
        <taxon>Bacteria</taxon>
        <taxon>environmental samples</taxon>
    </lineage>
</organism>
<proteinExistence type="predicted"/>
<evidence type="ECO:0000256" key="1">
    <source>
        <dbReference type="SAM" id="Phobius"/>
    </source>
</evidence>
<feature type="transmembrane region" description="Helical" evidence="1">
    <location>
        <begin position="64"/>
        <end position="88"/>
    </location>
</feature>
<keyword evidence="1" id="KW-1133">Transmembrane helix</keyword>